<evidence type="ECO:0000256" key="5">
    <source>
        <dbReference type="ARBA" id="ARBA00023015"/>
    </source>
</evidence>
<proteinExistence type="inferred from homology"/>
<comment type="similarity">
    <text evidence="1">Belongs to the FlgM family.</text>
</comment>
<dbReference type="Gene3D" id="6.10.140.30">
    <property type="entry name" value="Anti-sigma-28 factor FlgM"/>
    <property type="match status" value="1"/>
</dbReference>
<feature type="region of interest" description="Disordered" evidence="7">
    <location>
        <begin position="1"/>
        <end position="55"/>
    </location>
</feature>
<evidence type="ECO:0000256" key="4">
    <source>
        <dbReference type="ARBA" id="ARBA00022795"/>
    </source>
</evidence>
<dbReference type="GO" id="GO:0045892">
    <property type="term" value="P:negative regulation of DNA-templated transcription"/>
    <property type="evidence" value="ECO:0007669"/>
    <property type="project" value="InterPro"/>
</dbReference>
<keyword evidence="10" id="KW-1185">Reference proteome</keyword>
<evidence type="ECO:0000313" key="10">
    <source>
        <dbReference type="Proteomes" id="UP001237207"/>
    </source>
</evidence>
<feature type="compositionally biased region" description="Polar residues" evidence="7">
    <location>
        <begin position="38"/>
        <end position="52"/>
    </location>
</feature>
<dbReference type="AlphaFoldDB" id="A0AAJ1SY28"/>
<feature type="compositionally biased region" description="Basic and acidic residues" evidence="7">
    <location>
        <begin position="17"/>
        <end position="37"/>
    </location>
</feature>
<sequence length="87" mass="9815">MKINQNFGMSGINPYKRAIDKLDGQKKTTSSQKDRVEISSTAKELQSSNLQSERQEKINALKQQIEAGQYKPDPKAIAKGILGFYRK</sequence>
<evidence type="ECO:0000256" key="3">
    <source>
        <dbReference type="ARBA" id="ARBA00022491"/>
    </source>
</evidence>
<dbReference type="SUPFAM" id="SSF101498">
    <property type="entry name" value="Anti-sigma factor FlgM"/>
    <property type="match status" value="1"/>
</dbReference>
<reference evidence="9" key="1">
    <citation type="submission" date="2023-07" db="EMBL/GenBank/DDBJ databases">
        <title>Genomic Encyclopedia of Type Strains, Phase IV (KMG-IV): sequencing the most valuable type-strain genomes for metagenomic binning, comparative biology and taxonomic classification.</title>
        <authorList>
            <person name="Goeker M."/>
        </authorList>
    </citation>
    <scope>NUCLEOTIDE SEQUENCE</scope>
    <source>
        <strain evidence="9">DSM 23947</strain>
    </source>
</reference>
<dbReference type="Proteomes" id="UP001237207">
    <property type="component" value="Unassembled WGS sequence"/>
</dbReference>
<evidence type="ECO:0000313" key="9">
    <source>
        <dbReference type="EMBL" id="MDQ0214958.1"/>
    </source>
</evidence>
<evidence type="ECO:0000256" key="6">
    <source>
        <dbReference type="ARBA" id="ARBA00023163"/>
    </source>
</evidence>
<evidence type="ECO:0000256" key="1">
    <source>
        <dbReference type="ARBA" id="ARBA00005322"/>
    </source>
</evidence>
<evidence type="ECO:0000256" key="7">
    <source>
        <dbReference type="SAM" id="MobiDB-lite"/>
    </source>
</evidence>
<keyword evidence="3" id="KW-0678">Repressor</keyword>
<keyword evidence="9" id="KW-0282">Flagellum</keyword>
<name>A0AAJ1SY28_9BACI</name>
<dbReference type="InterPro" id="IPR031316">
    <property type="entry name" value="FlgM_C"/>
</dbReference>
<dbReference type="Pfam" id="PF04316">
    <property type="entry name" value="FlgM"/>
    <property type="match status" value="1"/>
</dbReference>
<dbReference type="NCBIfam" id="TIGR03824">
    <property type="entry name" value="FlgM_jcvi"/>
    <property type="match status" value="1"/>
</dbReference>
<evidence type="ECO:0000256" key="2">
    <source>
        <dbReference type="ARBA" id="ARBA00017823"/>
    </source>
</evidence>
<feature type="domain" description="Anti-sigma-28 factor FlgM C-terminal" evidence="8">
    <location>
        <begin position="34"/>
        <end position="82"/>
    </location>
</feature>
<dbReference type="GO" id="GO:0044781">
    <property type="term" value="P:bacterial-type flagellum organization"/>
    <property type="evidence" value="ECO:0007669"/>
    <property type="project" value="UniProtKB-KW"/>
</dbReference>
<evidence type="ECO:0000259" key="8">
    <source>
        <dbReference type="Pfam" id="PF04316"/>
    </source>
</evidence>
<keyword evidence="9" id="KW-0966">Cell projection</keyword>
<dbReference type="InterPro" id="IPR035890">
    <property type="entry name" value="Anti-sigma-28_factor_FlgM_sf"/>
</dbReference>
<dbReference type="EMBL" id="JAUSUC010000012">
    <property type="protein sequence ID" value="MDQ0214958.1"/>
    <property type="molecule type" value="Genomic_DNA"/>
</dbReference>
<keyword evidence="5" id="KW-0805">Transcription regulation</keyword>
<keyword evidence="9" id="KW-0969">Cilium</keyword>
<organism evidence="9 10">
    <name type="scientific">Oikeobacillus pervagus</name>
    <dbReference type="NCBI Taxonomy" id="1325931"/>
    <lineage>
        <taxon>Bacteria</taxon>
        <taxon>Bacillati</taxon>
        <taxon>Bacillota</taxon>
        <taxon>Bacilli</taxon>
        <taxon>Bacillales</taxon>
        <taxon>Bacillaceae</taxon>
        <taxon>Oikeobacillus</taxon>
    </lineage>
</organism>
<keyword evidence="6" id="KW-0804">Transcription</keyword>
<keyword evidence="4" id="KW-1005">Bacterial flagellum biogenesis</keyword>
<comment type="caution">
    <text evidence="9">The sequence shown here is derived from an EMBL/GenBank/DDBJ whole genome shotgun (WGS) entry which is preliminary data.</text>
</comment>
<gene>
    <name evidence="9" type="ORF">J2S13_001357</name>
</gene>
<dbReference type="RefSeq" id="WP_307256952.1">
    <property type="nucleotide sequence ID" value="NZ_JAUSUC010000012.1"/>
</dbReference>
<accession>A0AAJ1SY28</accession>
<protein>
    <recommendedName>
        <fullName evidence="2">Negative regulator of flagellin synthesis</fullName>
    </recommendedName>
</protein>
<dbReference type="InterPro" id="IPR007412">
    <property type="entry name" value="FlgM"/>
</dbReference>